<evidence type="ECO:0000256" key="14">
    <source>
        <dbReference type="ARBA" id="ARBA00022908"/>
    </source>
</evidence>
<keyword evidence="14" id="KW-0229">DNA integration</keyword>
<dbReference type="EMBL" id="EQ962655">
    <property type="protein sequence ID" value="EED18964.1"/>
    <property type="molecule type" value="Genomic_DNA"/>
</dbReference>
<comment type="function">
    <text evidence="1">The aspartyl protease (PR) mediates the proteolytic cleavages of the Gag and Gag-Pol polyproteins after assembly of the VLP.</text>
</comment>
<accession>B8MCR2</accession>
<dbReference type="Gene3D" id="3.30.420.10">
    <property type="entry name" value="Ribonuclease H-like superfamily/Ribonuclease H"/>
    <property type="match status" value="1"/>
</dbReference>
<evidence type="ECO:0000256" key="11">
    <source>
        <dbReference type="ARBA" id="ARBA00022840"/>
    </source>
</evidence>
<dbReference type="PROSITE" id="PS50994">
    <property type="entry name" value="INTEGRASE"/>
    <property type="match status" value="1"/>
</dbReference>
<feature type="domain" description="Integrase catalytic" evidence="23">
    <location>
        <begin position="360"/>
        <end position="525"/>
    </location>
</feature>
<dbReference type="PhylomeDB" id="B8MCR2"/>
<evidence type="ECO:0000256" key="4">
    <source>
        <dbReference type="ARBA" id="ARBA00022670"/>
    </source>
</evidence>
<evidence type="ECO:0000256" key="13">
    <source>
        <dbReference type="ARBA" id="ARBA00022884"/>
    </source>
</evidence>
<dbReference type="GO" id="GO:0006310">
    <property type="term" value="P:DNA recombination"/>
    <property type="evidence" value="ECO:0007669"/>
    <property type="project" value="UniProtKB-KW"/>
</dbReference>
<dbReference type="PANTHER" id="PTHR42648">
    <property type="entry name" value="TRANSPOSASE, PUTATIVE-RELATED"/>
    <property type="match status" value="1"/>
</dbReference>
<keyword evidence="15" id="KW-0695">RNA-directed DNA polymerase</keyword>
<keyword evidence="13" id="KW-0694">RNA-binding</keyword>
<evidence type="ECO:0000256" key="1">
    <source>
        <dbReference type="ARBA" id="ARBA00002180"/>
    </source>
</evidence>
<dbReference type="Proteomes" id="UP000001745">
    <property type="component" value="Unassembled WGS sequence"/>
</dbReference>
<sequence>MSECPEPQSKSDSDETGKQSTRKKSDHRGRKGHGRGRGAKEGSGKDKRQVKSKRKPYRGSARKADYNSESDAGSTTEDSDDERAARVKIIFPDEQAPVAKSNGKRDVRIEESLEHALVAKQVLVEKGDGQRAALVAKSNGKRDVRIEESLEHALVARISEEHEYLIDESVKRVDDDHWVIDCGATCHCTGDIKCFESLDRRYKGRLGTVSKSTKIDGKGLAIIPLENGYCARVCDVMYVPGMKGSLLSTQMLYIDGIYNSHEENGYRFYRTDRKTLATGYNIGRTSYLGTVKYQDALLTRSQGPNREFTALLAHEKQPDWELLHRRFGHAGERRMRRLAKRLRITFEEPGDCENRNAVPKVKKPLERVSVDFWGPYRKGEGKETYYLSITDDATRFSWIHITDNRRLETVQKILSRWMRRQERELGMLLVNIRLDNAKEFVALKPWAEDLGIDLEFTESYTPAQNGVAERLNRLLLEIARSLMIGMNVPKAYWPYALKMANFIRNRTVFLKGNKKSPYEALFGEEWKLSKFRVPFCKVWFHIETDDKLEPRAEEGALVGFTKS</sequence>
<dbReference type="Pfam" id="PF22936">
    <property type="entry name" value="Pol_BBD"/>
    <property type="match status" value="1"/>
</dbReference>
<name>B8MCR2_TALSN</name>
<protein>
    <submittedName>
        <fullName evidence="24">Gag/polymerase/env polyprotein, putative</fullName>
    </submittedName>
</protein>
<dbReference type="RefSeq" id="XP_002482956.1">
    <property type="nucleotide sequence ID" value="XM_002482911.1"/>
</dbReference>
<dbReference type="PANTHER" id="PTHR42648:SF11">
    <property type="entry name" value="TRANSPOSON TY4-P GAG-POL POLYPROTEIN"/>
    <property type="match status" value="1"/>
</dbReference>
<keyword evidence="10" id="KW-0378">Hydrolase</keyword>
<keyword evidence="6" id="KW-0540">Nuclease</keyword>
<evidence type="ECO:0000259" key="23">
    <source>
        <dbReference type="PROSITE" id="PS50994"/>
    </source>
</evidence>
<evidence type="ECO:0000256" key="16">
    <source>
        <dbReference type="ARBA" id="ARBA00022932"/>
    </source>
</evidence>
<feature type="compositionally biased region" description="Polar residues" evidence="22">
    <location>
        <begin position="67"/>
        <end position="76"/>
    </location>
</feature>
<keyword evidence="16" id="KW-0808">Transferase</keyword>
<keyword evidence="18" id="KW-0238">DNA-binding</keyword>
<evidence type="ECO:0000256" key="19">
    <source>
        <dbReference type="ARBA" id="ARBA00023172"/>
    </source>
</evidence>
<evidence type="ECO:0000256" key="20">
    <source>
        <dbReference type="ARBA" id="ARBA00048173"/>
    </source>
</evidence>
<dbReference type="OMA" id="WELLHRR"/>
<keyword evidence="5" id="KW-0548">Nucleotidyltransferase</keyword>
<dbReference type="eggNOG" id="KOG0017">
    <property type="taxonomic scope" value="Eukaryota"/>
</dbReference>
<dbReference type="VEuPathDB" id="FungiDB:TSTA_126720"/>
<dbReference type="OrthoDB" id="4501190at2759"/>
<dbReference type="GO" id="GO:0046872">
    <property type="term" value="F:metal ion binding"/>
    <property type="evidence" value="ECO:0007669"/>
    <property type="project" value="UniProtKB-KW"/>
</dbReference>
<dbReference type="GeneID" id="8099099"/>
<reference evidence="25" key="1">
    <citation type="journal article" date="2015" name="Genome Announc.">
        <title>Genome sequence of the AIDS-associated pathogen Penicillium marneffei (ATCC18224) and its near taxonomic relative Talaromyces stipitatus (ATCC10500).</title>
        <authorList>
            <person name="Nierman W.C."/>
            <person name="Fedorova-Abrams N.D."/>
            <person name="Andrianopoulos A."/>
        </authorList>
    </citation>
    <scope>NUCLEOTIDE SEQUENCE [LARGE SCALE GENOMIC DNA]</scope>
    <source>
        <strain evidence="25">ATCC 10500 / CBS 375.48 / QM 6759 / NRRL 1006</strain>
    </source>
</reference>
<dbReference type="Pfam" id="PF00665">
    <property type="entry name" value="rve"/>
    <property type="match status" value="1"/>
</dbReference>
<dbReference type="GO" id="GO:0004519">
    <property type="term" value="F:endonuclease activity"/>
    <property type="evidence" value="ECO:0007669"/>
    <property type="project" value="UniProtKB-KW"/>
</dbReference>
<keyword evidence="2" id="KW-0815">Transposition</keyword>
<dbReference type="GO" id="GO:0003964">
    <property type="term" value="F:RNA-directed DNA polymerase activity"/>
    <property type="evidence" value="ECO:0007669"/>
    <property type="project" value="UniProtKB-KW"/>
</dbReference>
<dbReference type="InterPro" id="IPR036397">
    <property type="entry name" value="RNaseH_sf"/>
</dbReference>
<feature type="region of interest" description="Disordered" evidence="22">
    <location>
        <begin position="1"/>
        <end position="83"/>
    </location>
</feature>
<keyword evidence="3" id="KW-1188">Viral release from host cell</keyword>
<gene>
    <name evidence="24" type="ORF">TSTA_126720</name>
</gene>
<evidence type="ECO:0000256" key="5">
    <source>
        <dbReference type="ARBA" id="ARBA00022695"/>
    </source>
</evidence>
<dbReference type="GO" id="GO:0008233">
    <property type="term" value="F:peptidase activity"/>
    <property type="evidence" value="ECO:0007669"/>
    <property type="project" value="UniProtKB-KW"/>
</dbReference>
<evidence type="ECO:0000256" key="21">
    <source>
        <dbReference type="ARBA" id="ARBA00049244"/>
    </source>
</evidence>
<dbReference type="GO" id="GO:0005634">
    <property type="term" value="C:nucleus"/>
    <property type="evidence" value="ECO:0007669"/>
    <property type="project" value="UniProtKB-ARBA"/>
</dbReference>
<dbReference type="HOGENOM" id="CLU_484113_0_0_1"/>
<keyword evidence="17" id="KW-0917">Virion maturation</keyword>
<evidence type="ECO:0000256" key="6">
    <source>
        <dbReference type="ARBA" id="ARBA00022722"/>
    </source>
</evidence>
<evidence type="ECO:0000256" key="3">
    <source>
        <dbReference type="ARBA" id="ARBA00022612"/>
    </source>
</evidence>
<dbReference type="GO" id="GO:0005524">
    <property type="term" value="F:ATP binding"/>
    <property type="evidence" value="ECO:0007669"/>
    <property type="project" value="UniProtKB-KW"/>
</dbReference>
<dbReference type="InterPro" id="IPR001584">
    <property type="entry name" value="Integrase_cat-core"/>
</dbReference>
<dbReference type="GO" id="GO:0006508">
    <property type="term" value="P:proteolysis"/>
    <property type="evidence" value="ECO:0007669"/>
    <property type="project" value="UniProtKB-KW"/>
</dbReference>
<evidence type="ECO:0000313" key="25">
    <source>
        <dbReference type="Proteomes" id="UP000001745"/>
    </source>
</evidence>
<dbReference type="InterPro" id="IPR054722">
    <property type="entry name" value="PolX-like_BBD"/>
</dbReference>
<evidence type="ECO:0000256" key="9">
    <source>
        <dbReference type="ARBA" id="ARBA00022759"/>
    </source>
</evidence>
<dbReference type="GO" id="GO:0032196">
    <property type="term" value="P:transposition"/>
    <property type="evidence" value="ECO:0007669"/>
    <property type="project" value="UniProtKB-KW"/>
</dbReference>
<dbReference type="STRING" id="441959.B8MCR2"/>
<organism evidence="24 25">
    <name type="scientific">Talaromyces stipitatus (strain ATCC 10500 / CBS 375.48 / QM 6759 / NRRL 1006)</name>
    <name type="common">Penicillium stipitatum</name>
    <dbReference type="NCBI Taxonomy" id="441959"/>
    <lineage>
        <taxon>Eukaryota</taxon>
        <taxon>Fungi</taxon>
        <taxon>Dikarya</taxon>
        <taxon>Ascomycota</taxon>
        <taxon>Pezizomycotina</taxon>
        <taxon>Eurotiomycetes</taxon>
        <taxon>Eurotiomycetidae</taxon>
        <taxon>Eurotiales</taxon>
        <taxon>Trichocomaceae</taxon>
        <taxon>Talaromyces</taxon>
        <taxon>Talaromyces sect. Talaromyces</taxon>
    </lineage>
</organism>
<keyword evidence="7" id="KW-0479">Metal-binding</keyword>
<evidence type="ECO:0000256" key="15">
    <source>
        <dbReference type="ARBA" id="ARBA00022918"/>
    </source>
</evidence>
<evidence type="ECO:0000256" key="18">
    <source>
        <dbReference type="ARBA" id="ARBA00023125"/>
    </source>
</evidence>
<dbReference type="GO" id="GO:0003677">
    <property type="term" value="F:DNA binding"/>
    <property type="evidence" value="ECO:0007669"/>
    <property type="project" value="UniProtKB-KW"/>
</dbReference>
<dbReference type="InterPro" id="IPR012337">
    <property type="entry name" value="RNaseH-like_sf"/>
</dbReference>
<feature type="compositionally biased region" description="Basic and acidic residues" evidence="22">
    <location>
        <begin position="38"/>
        <end position="49"/>
    </location>
</feature>
<dbReference type="GO" id="GO:0015074">
    <property type="term" value="P:DNA integration"/>
    <property type="evidence" value="ECO:0007669"/>
    <property type="project" value="UniProtKB-KW"/>
</dbReference>
<evidence type="ECO:0000256" key="12">
    <source>
        <dbReference type="ARBA" id="ARBA00022842"/>
    </source>
</evidence>
<evidence type="ECO:0000256" key="22">
    <source>
        <dbReference type="SAM" id="MobiDB-lite"/>
    </source>
</evidence>
<dbReference type="InterPro" id="IPR039537">
    <property type="entry name" value="Retrotran_Ty1/copia-like"/>
</dbReference>
<dbReference type="InParanoid" id="B8MCR2"/>
<dbReference type="GO" id="GO:0003723">
    <property type="term" value="F:RNA binding"/>
    <property type="evidence" value="ECO:0007669"/>
    <property type="project" value="UniProtKB-KW"/>
</dbReference>
<evidence type="ECO:0000256" key="8">
    <source>
        <dbReference type="ARBA" id="ARBA00022741"/>
    </source>
</evidence>
<dbReference type="SUPFAM" id="SSF53098">
    <property type="entry name" value="Ribonuclease H-like"/>
    <property type="match status" value="1"/>
</dbReference>
<evidence type="ECO:0000256" key="17">
    <source>
        <dbReference type="ARBA" id="ARBA00023113"/>
    </source>
</evidence>
<evidence type="ECO:0000313" key="24">
    <source>
        <dbReference type="EMBL" id="EED18964.1"/>
    </source>
</evidence>
<feature type="compositionally biased region" description="Basic residues" evidence="22">
    <location>
        <begin position="20"/>
        <end position="37"/>
    </location>
</feature>
<comment type="catalytic activity">
    <reaction evidence="20">
        <text>DNA(n) + a 2'-deoxyribonucleoside 5'-triphosphate = DNA(n+1) + diphosphate</text>
        <dbReference type="Rhea" id="RHEA:22508"/>
        <dbReference type="Rhea" id="RHEA-COMP:17339"/>
        <dbReference type="Rhea" id="RHEA-COMP:17340"/>
        <dbReference type="ChEBI" id="CHEBI:33019"/>
        <dbReference type="ChEBI" id="CHEBI:61560"/>
        <dbReference type="ChEBI" id="CHEBI:173112"/>
        <dbReference type="EC" id="2.7.7.49"/>
    </reaction>
</comment>
<keyword evidence="4" id="KW-0645">Protease</keyword>
<keyword evidence="19" id="KW-0233">DNA recombination</keyword>
<evidence type="ECO:0000256" key="10">
    <source>
        <dbReference type="ARBA" id="ARBA00022801"/>
    </source>
</evidence>
<comment type="catalytic activity">
    <reaction evidence="21">
        <text>DNA(n) + a 2'-deoxyribonucleoside 5'-triphosphate = DNA(n+1) + diphosphate</text>
        <dbReference type="Rhea" id="RHEA:22508"/>
        <dbReference type="Rhea" id="RHEA-COMP:17339"/>
        <dbReference type="Rhea" id="RHEA-COMP:17340"/>
        <dbReference type="ChEBI" id="CHEBI:33019"/>
        <dbReference type="ChEBI" id="CHEBI:61560"/>
        <dbReference type="ChEBI" id="CHEBI:173112"/>
        <dbReference type="EC" id="2.7.7.7"/>
    </reaction>
</comment>
<proteinExistence type="predicted"/>
<evidence type="ECO:0000256" key="7">
    <source>
        <dbReference type="ARBA" id="ARBA00022723"/>
    </source>
</evidence>
<dbReference type="AlphaFoldDB" id="B8MCR2"/>
<keyword evidence="9" id="KW-0255">Endonuclease</keyword>
<keyword evidence="11" id="KW-0067">ATP-binding</keyword>
<dbReference type="GO" id="GO:0003887">
    <property type="term" value="F:DNA-directed DNA polymerase activity"/>
    <property type="evidence" value="ECO:0007669"/>
    <property type="project" value="UniProtKB-KW"/>
</dbReference>
<evidence type="ECO:0000256" key="2">
    <source>
        <dbReference type="ARBA" id="ARBA00022578"/>
    </source>
</evidence>
<feature type="compositionally biased region" description="Basic residues" evidence="22">
    <location>
        <begin position="50"/>
        <end position="61"/>
    </location>
</feature>
<keyword evidence="25" id="KW-1185">Reference proteome</keyword>
<keyword evidence="16" id="KW-0239">DNA-directed DNA polymerase</keyword>
<keyword evidence="12" id="KW-0460">Magnesium</keyword>
<keyword evidence="8" id="KW-0547">Nucleotide-binding</keyword>